<protein>
    <submittedName>
        <fullName evidence="1">Uncharacterized protein</fullName>
    </submittedName>
</protein>
<evidence type="ECO:0000313" key="2">
    <source>
        <dbReference type="Proteomes" id="UP000279236"/>
    </source>
</evidence>
<evidence type="ECO:0000313" key="1">
    <source>
        <dbReference type="EMBL" id="RSH86397.1"/>
    </source>
</evidence>
<name>A0A427Y5M8_9TREE</name>
<dbReference type="RefSeq" id="XP_028479182.1">
    <property type="nucleotide sequence ID" value="XM_028620210.1"/>
</dbReference>
<organism evidence="1 2">
    <name type="scientific">Apiotrichum porosum</name>
    <dbReference type="NCBI Taxonomy" id="105984"/>
    <lineage>
        <taxon>Eukaryota</taxon>
        <taxon>Fungi</taxon>
        <taxon>Dikarya</taxon>
        <taxon>Basidiomycota</taxon>
        <taxon>Agaricomycotina</taxon>
        <taxon>Tremellomycetes</taxon>
        <taxon>Trichosporonales</taxon>
        <taxon>Trichosporonaceae</taxon>
        <taxon>Apiotrichum</taxon>
    </lineage>
</organism>
<reference evidence="1 2" key="1">
    <citation type="submission" date="2018-11" db="EMBL/GenBank/DDBJ databases">
        <title>Genome sequence of Apiotrichum porosum DSM 27194.</title>
        <authorList>
            <person name="Aliyu H."/>
            <person name="Gorte O."/>
            <person name="Ochsenreither K."/>
        </authorList>
    </citation>
    <scope>NUCLEOTIDE SEQUENCE [LARGE SCALE GENOMIC DNA]</scope>
    <source>
        <strain evidence="1 2">DSM 27194</strain>
    </source>
</reference>
<dbReference type="Proteomes" id="UP000279236">
    <property type="component" value="Unassembled WGS sequence"/>
</dbReference>
<dbReference type="GeneID" id="39589190"/>
<keyword evidence="2" id="KW-1185">Reference proteome</keyword>
<sequence length="105" mass="11860">MLCSIKKTTSAFSFLPVWMPTLIKIVNYTTDSKAQNRLKTKVKGVLEEAAVNEMALPPHKRWPHGVPEPGLVDIKVKFSTETEYRATLKPGEWEDETVEVMPGFV</sequence>
<dbReference type="AlphaFoldDB" id="A0A427Y5M8"/>
<proteinExistence type="predicted"/>
<dbReference type="EMBL" id="RSCE01000002">
    <property type="protein sequence ID" value="RSH86397.1"/>
    <property type="molecule type" value="Genomic_DNA"/>
</dbReference>
<gene>
    <name evidence="1" type="ORF">EHS24_004647</name>
</gene>
<accession>A0A427Y5M8</accession>
<comment type="caution">
    <text evidence="1">The sequence shown here is derived from an EMBL/GenBank/DDBJ whole genome shotgun (WGS) entry which is preliminary data.</text>
</comment>